<name>A0A8S5TZ49_9CAUD</name>
<accession>A0A8S5TZ49</accession>
<reference evidence="1" key="1">
    <citation type="journal article" date="2021" name="Proc. Natl. Acad. Sci. U.S.A.">
        <title>A Catalog of Tens of Thousands of Viruses from Human Metagenomes Reveals Hidden Associations with Chronic Diseases.</title>
        <authorList>
            <person name="Tisza M.J."/>
            <person name="Buck C.B."/>
        </authorList>
    </citation>
    <scope>NUCLEOTIDE SEQUENCE</scope>
    <source>
        <strain evidence="1">CtnPP24</strain>
    </source>
</reference>
<proteinExistence type="predicted"/>
<dbReference type="EMBL" id="BK015962">
    <property type="protein sequence ID" value="DAF87458.1"/>
    <property type="molecule type" value="Genomic_DNA"/>
</dbReference>
<organism evidence="1">
    <name type="scientific">Siphoviridae sp. ctnPP24</name>
    <dbReference type="NCBI Taxonomy" id="2825662"/>
    <lineage>
        <taxon>Viruses</taxon>
        <taxon>Duplodnaviria</taxon>
        <taxon>Heunggongvirae</taxon>
        <taxon>Uroviricota</taxon>
        <taxon>Caudoviricetes</taxon>
    </lineage>
</organism>
<evidence type="ECO:0000313" key="1">
    <source>
        <dbReference type="EMBL" id="DAF87458.1"/>
    </source>
</evidence>
<sequence length="31" mass="3568">MICTSSLKFFGQNYVNSSAHFLCILVKFLKK</sequence>
<protein>
    <submittedName>
        <fullName evidence="1">Uncharacterized protein</fullName>
    </submittedName>
</protein>